<protein>
    <submittedName>
        <fullName evidence="2">Uncharacterized protein</fullName>
    </submittedName>
</protein>
<proteinExistence type="predicted"/>
<dbReference type="EMBL" id="VSRR010058316">
    <property type="protein sequence ID" value="MPC81895.1"/>
    <property type="molecule type" value="Genomic_DNA"/>
</dbReference>
<reference evidence="2 3" key="1">
    <citation type="submission" date="2019-05" db="EMBL/GenBank/DDBJ databases">
        <title>Another draft genome of Portunus trituberculatus and its Hox gene families provides insights of decapod evolution.</title>
        <authorList>
            <person name="Jeong J.-H."/>
            <person name="Song I."/>
            <person name="Kim S."/>
            <person name="Choi T."/>
            <person name="Kim D."/>
            <person name="Ryu S."/>
            <person name="Kim W."/>
        </authorList>
    </citation>
    <scope>NUCLEOTIDE SEQUENCE [LARGE SCALE GENOMIC DNA]</scope>
    <source>
        <tissue evidence="2">Muscle</tissue>
    </source>
</reference>
<feature type="region of interest" description="Disordered" evidence="1">
    <location>
        <begin position="1"/>
        <end position="33"/>
    </location>
</feature>
<evidence type="ECO:0000313" key="2">
    <source>
        <dbReference type="EMBL" id="MPC81895.1"/>
    </source>
</evidence>
<accession>A0A5B7II09</accession>
<dbReference type="AlphaFoldDB" id="A0A5B7II09"/>
<organism evidence="2 3">
    <name type="scientific">Portunus trituberculatus</name>
    <name type="common">Swimming crab</name>
    <name type="synonym">Neptunus trituberculatus</name>
    <dbReference type="NCBI Taxonomy" id="210409"/>
    <lineage>
        <taxon>Eukaryota</taxon>
        <taxon>Metazoa</taxon>
        <taxon>Ecdysozoa</taxon>
        <taxon>Arthropoda</taxon>
        <taxon>Crustacea</taxon>
        <taxon>Multicrustacea</taxon>
        <taxon>Malacostraca</taxon>
        <taxon>Eumalacostraca</taxon>
        <taxon>Eucarida</taxon>
        <taxon>Decapoda</taxon>
        <taxon>Pleocyemata</taxon>
        <taxon>Brachyura</taxon>
        <taxon>Eubrachyura</taxon>
        <taxon>Portunoidea</taxon>
        <taxon>Portunidae</taxon>
        <taxon>Portuninae</taxon>
        <taxon>Portunus</taxon>
    </lineage>
</organism>
<evidence type="ECO:0000313" key="3">
    <source>
        <dbReference type="Proteomes" id="UP000324222"/>
    </source>
</evidence>
<evidence type="ECO:0000256" key="1">
    <source>
        <dbReference type="SAM" id="MobiDB-lite"/>
    </source>
</evidence>
<sequence length="59" mass="6710">MEIEQENRLQGENMKGVKTIHKTQADSTPSTPFRSFSHLTPLVSIHPLSYLEALNTKEK</sequence>
<comment type="caution">
    <text evidence="2">The sequence shown here is derived from an EMBL/GenBank/DDBJ whole genome shotgun (WGS) entry which is preliminary data.</text>
</comment>
<gene>
    <name evidence="2" type="ORF">E2C01_076533</name>
</gene>
<keyword evidence="3" id="KW-1185">Reference proteome</keyword>
<name>A0A5B7II09_PORTR</name>
<dbReference type="Proteomes" id="UP000324222">
    <property type="component" value="Unassembled WGS sequence"/>
</dbReference>